<evidence type="ECO:0000313" key="2">
    <source>
        <dbReference type="EMBL" id="OIS91918.1"/>
    </source>
</evidence>
<dbReference type="RefSeq" id="WP_071633016.1">
    <property type="nucleotide sequence ID" value="NZ_MOEC01000021.1"/>
</dbReference>
<gene>
    <name evidence="2" type="ORF">BLA27_18555</name>
</gene>
<evidence type="ECO:0000256" key="1">
    <source>
        <dbReference type="SAM" id="Phobius"/>
    </source>
</evidence>
<protein>
    <submittedName>
        <fullName evidence="2">Uncharacterized protein</fullName>
    </submittedName>
</protein>
<sequence length="149" mass="16496">MVTDFHTSSSSRMMGLSMEIGSLADWTAAAAAIASLFAAGFSYRASKNANKISARLSIQALTSAYLPAMARWKNEIKDDKLADALQRHTIANLIMLVDECYDHSDDHWAGIWAKSFGDFPLIRSGAYPSDFARNPRTRDAIEKARHNLK</sequence>
<dbReference type="EMBL" id="MOEC01000021">
    <property type="protein sequence ID" value="OIS91918.1"/>
    <property type="molecule type" value="Genomic_DNA"/>
</dbReference>
<comment type="caution">
    <text evidence="2">The sequence shown here is derived from an EMBL/GenBank/DDBJ whole genome shotgun (WGS) entry which is preliminary data.</text>
</comment>
<dbReference type="Proteomes" id="UP000182985">
    <property type="component" value="Unassembled WGS sequence"/>
</dbReference>
<dbReference type="AlphaFoldDB" id="A0A1J6I2B8"/>
<feature type="transmembrane region" description="Helical" evidence="1">
    <location>
        <begin position="20"/>
        <end position="43"/>
    </location>
</feature>
<accession>A0A1J6I2B8</accession>
<proteinExistence type="predicted"/>
<keyword evidence="1" id="KW-0472">Membrane</keyword>
<keyword evidence="1" id="KW-0812">Transmembrane</keyword>
<name>A0A1J6I2B8_9HYPH</name>
<keyword evidence="3" id="KW-1185">Reference proteome</keyword>
<evidence type="ECO:0000313" key="3">
    <source>
        <dbReference type="Proteomes" id="UP000182985"/>
    </source>
</evidence>
<reference evidence="2 3" key="1">
    <citation type="submission" date="2016-10" db="EMBL/GenBank/DDBJ databases">
        <title>The Draft Genome Sequence of the Potato Rhizosphere Bacteria Ochrobactrum sp. IPA7.2.</title>
        <authorList>
            <person name="Gogoleva N.E."/>
            <person name="Khlopko Y.A."/>
            <person name="Burygin G.L."/>
            <person name="Plotnikov A.O."/>
        </authorList>
    </citation>
    <scope>NUCLEOTIDE SEQUENCE [LARGE SCALE GENOMIC DNA]</scope>
    <source>
        <strain evidence="2 3">IPA7.2</strain>
    </source>
</reference>
<organism evidence="2 3">
    <name type="scientific">Brucella cytisi</name>
    <dbReference type="NCBI Taxonomy" id="407152"/>
    <lineage>
        <taxon>Bacteria</taxon>
        <taxon>Pseudomonadati</taxon>
        <taxon>Pseudomonadota</taxon>
        <taxon>Alphaproteobacteria</taxon>
        <taxon>Hyphomicrobiales</taxon>
        <taxon>Brucellaceae</taxon>
        <taxon>Brucella/Ochrobactrum group</taxon>
        <taxon>Brucella</taxon>
    </lineage>
</organism>
<keyword evidence="1" id="KW-1133">Transmembrane helix</keyword>